<dbReference type="GO" id="GO:0005509">
    <property type="term" value="F:calcium ion binding"/>
    <property type="evidence" value="ECO:0007669"/>
    <property type="project" value="InterPro"/>
</dbReference>
<dbReference type="OMA" id="CIDSDAY"/>
<dbReference type="InterPro" id="IPR051581">
    <property type="entry name" value="Ca-bind"/>
</dbReference>
<proteinExistence type="predicted"/>
<sequence>MYRPQSAATMQETELINKSKRQVGMAKEPLEKLRHLCLSRGATGILGLGRFFRNMDDDGSKALNQAEFTEGMKEAGIELTDEEIQELFTRFDTDGSGSVNMDEFLVAIRPPMSASRLKVINDAFKKMDKTGDGVILLDDLRGVYSVKNHPRYISGEETEEQILNKFLSNFERGGTAGDGKVTEEEFVNYYAGLSASIDDDGYFDLMMRHAYNL</sequence>
<dbReference type="Pfam" id="PF13499">
    <property type="entry name" value="EF-hand_7"/>
    <property type="match status" value="1"/>
</dbReference>
<keyword evidence="3" id="KW-0106">Calcium</keyword>
<evidence type="ECO:0000313" key="5">
    <source>
        <dbReference type="EMBL" id="KDR20276.1"/>
    </source>
</evidence>
<dbReference type="AlphaFoldDB" id="A0A067R9C2"/>
<evidence type="ECO:0000259" key="4">
    <source>
        <dbReference type="PROSITE" id="PS50222"/>
    </source>
</evidence>
<evidence type="ECO:0000256" key="2">
    <source>
        <dbReference type="ARBA" id="ARBA00022737"/>
    </source>
</evidence>
<dbReference type="CDD" id="cd00051">
    <property type="entry name" value="EFh"/>
    <property type="match status" value="1"/>
</dbReference>
<dbReference type="FunFam" id="1.10.238.10:FF:000178">
    <property type="entry name" value="Calmodulin-2 A"/>
    <property type="match status" value="1"/>
</dbReference>
<feature type="domain" description="EF-hand" evidence="4">
    <location>
        <begin position="43"/>
        <end position="78"/>
    </location>
</feature>
<dbReference type="GO" id="GO:0043226">
    <property type="term" value="C:organelle"/>
    <property type="evidence" value="ECO:0007669"/>
    <property type="project" value="UniProtKB-ARBA"/>
</dbReference>
<protein>
    <submittedName>
        <fullName evidence="5">Calcyphosin-like protein</fullName>
    </submittedName>
</protein>
<dbReference type="FunCoup" id="A0A067R9C2">
    <property type="interactions" value="30"/>
</dbReference>
<name>A0A067R9C2_ZOONE</name>
<dbReference type="InParanoid" id="A0A067R9C2"/>
<feature type="domain" description="EF-hand" evidence="4">
    <location>
        <begin position="115"/>
        <end position="150"/>
    </location>
</feature>
<dbReference type="PANTHER" id="PTHR34524">
    <property type="entry name" value="CALCYPHOSIN"/>
    <property type="match status" value="1"/>
</dbReference>
<reference evidence="5 6" key="1">
    <citation type="journal article" date="2014" name="Nat. Commun.">
        <title>Molecular traces of alternative social organization in a termite genome.</title>
        <authorList>
            <person name="Terrapon N."/>
            <person name="Li C."/>
            <person name="Robertson H.M."/>
            <person name="Ji L."/>
            <person name="Meng X."/>
            <person name="Booth W."/>
            <person name="Chen Z."/>
            <person name="Childers C.P."/>
            <person name="Glastad K.M."/>
            <person name="Gokhale K."/>
            <person name="Gowin J."/>
            <person name="Gronenberg W."/>
            <person name="Hermansen R.A."/>
            <person name="Hu H."/>
            <person name="Hunt B.G."/>
            <person name="Huylmans A.K."/>
            <person name="Khalil S.M."/>
            <person name="Mitchell R.D."/>
            <person name="Munoz-Torres M.C."/>
            <person name="Mustard J.A."/>
            <person name="Pan H."/>
            <person name="Reese J.T."/>
            <person name="Scharf M.E."/>
            <person name="Sun F."/>
            <person name="Vogel H."/>
            <person name="Xiao J."/>
            <person name="Yang W."/>
            <person name="Yang Z."/>
            <person name="Yang Z."/>
            <person name="Zhou J."/>
            <person name="Zhu J."/>
            <person name="Brent C.S."/>
            <person name="Elsik C.G."/>
            <person name="Goodisman M.A."/>
            <person name="Liberles D.A."/>
            <person name="Roe R.M."/>
            <person name="Vargo E.L."/>
            <person name="Vilcinskas A."/>
            <person name="Wang J."/>
            <person name="Bornberg-Bauer E."/>
            <person name="Korb J."/>
            <person name="Zhang G."/>
            <person name="Liebig J."/>
        </authorList>
    </citation>
    <scope>NUCLEOTIDE SEQUENCE [LARGE SCALE GENOMIC DNA]</scope>
    <source>
        <tissue evidence="5">Whole organism</tissue>
    </source>
</reference>
<dbReference type="InterPro" id="IPR011992">
    <property type="entry name" value="EF-hand-dom_pair"/>
</dbReference>
<keyword evidence="6" id="KW-1185">Reference proteome</keyword>
<dbReference type="eggNOG" id="KOG0032">
    <property type="taxonomic scope" value="Eukaryota"/>
</dbReference>
<organism evidence="5 6">
    <name type="scientific">Zootermopsis nevadensis</name>
    <name type="common">Dampwood termite</name>
    <dbReference type="NCBI Taxonomy" id="136037"/>
    <lineage>
        <taxon>Eukaryota</taxon>
        <taxon>Metazoa</taxon>
        <taxon>Ecdysozoa</taxon>
        <taxon>Arthropoda</taxon>
        <taxon>Hexapoda</taxon>
        <taxon>Insecta</taxon>
        <taxon>Pterygota</taxon>
        <taxon>Neoptera</taxon>
        <taxon>Polyneoptera</taxon>
        <taxon>Dictyoptera</taxon>
        <taxon>Blattodea</taxon>
        <taxon>Blattoidea</taxon>
        <taxon>Termitoidae</taxon>
        <taxon>Termopsidae</taxon>
        <taxon>Zootermopsis</taxon>
    </lineage>
</organism>
<evidence type="ECO:0000256" key="1">
    <source>
        <dbReference type="ARBA" id="ARBA00022723"/>
    </source>
</evidence>
<keyword evidence="2" id="KW-0677">Repeat</keyword>
<dbReference type="Proteomes" id="UP000027135">
    <property type="component" value="Unassembled WGS sequence"/>
</dbReference>
<evidence type="ECO:0000256" key="3">
    <source>
        <dbReference type="ARBA" id="ARBA00022837"/>
    </source>
</evidence>
<dbReference type="InterPro" id="IPR002048">
    <property type="entry name" value="EF_hand_dom"/>
</dbReference>
<dbReference type="PROSITE" id="PS50222">
    <property type="entry name" value="EF_HAND_2"/>
    <property type="match status" value="3"/>
</dbReference>
<gene>
    <name evidence="5" type="ORF">L798_05061</name>
</gene>
<accession>A0A067R9C2</accession>
<dbReference type="Gene3D" id="1.10.238.10">
    <property type="entry name" value="EF-hand"/>
    <property type="match status" value="2"/>
</dbReference>
<dbReference type="PROSITE" id="PS00018">
    <property type="entry name" value="EF_HAND_1"/>
    <property type="match status" value="2"/>
</dbReference>
<dbReference type="EMBL" id="KK852611">
    <property type="protein sequence ID" value="KDR20276.1"/>
    <property type="molecule type" value="Genomic_DNA"/>
</dbReference>
<evidence type="ECO:0000313" key="6">
    <source>
        <dbReference type="Proteomes" id="UP000027135"/>
    </source>
</evidence>
<dbReference type="SMART" id="SM00054">
    <property type="entry name" value="EFh"/>
    <property type="match status" value="4"/>
</dbReference>
<dbReference type="STRING" id="136037.A0A067R9C2"/>
<feature type="domain" description="EF-hand" evidence="4">
    <location>
        <begin position="79"/>
        <end position="114"/>
    </location>
</feature>
<keyword evidence="1" id="KW-0479">Metal-binding</keyword>
<dbReference type="PANTHER" id="PTHR34524:SF6">
    <property type="entry name" value="CALCYPHOSINE LIKE"/>
    <property type="match status" value="1"/>
</dbReference>
<dbReference type="Pfam" id="PF13202">
    <property type="entry name" value="EF-hand_5"/>
    <property type="match status" value="1"/>
</dbReference>
<dbReference type="InterPro" id="IPR018247">
    <property type="entry name" value="EF_Hand_1_Ca_BS"/>
</dbReference>
<dbReference type="SUPFAM" id="SSF47473">
    <property type="entry name" value="EF-hand"/>
    <property type="match status" value="1"/>
</dbReference>